<dbReference type="EMBL" id="KZ772696">
    <property type="protein sequence ID" value="PTQ43652.1"/>
    <property type="molecule type" value="Genomic_DNA"/>
</dbReference>
<dbReference type="Gramene" id="Mp3g23640.1">
    <property type="protein sequence ID" value="Mp3g23640.1.cds1"/>
    <property type="gene ID" value="Mp3g23640"/>
</dbReference>
<proteinExistence type="predicted"/>
<sequence length="183" mass="19807">MNPESEEEEEQEHSTYDHVLLMMAPTSAAALGPMEARFGHCHCCRVLFESRDTLFQGRSRDQAVTSTGSACLHSITRFTCIQTSFSSQPPAPSPDSTADPQSAHLPSSLPPSLFTSKKESPFSNATALGQRCGGSIPRPSLSNVLFSAPTADSAPLPPSRFPRSRNVGKWQGAQDRVFRGFLP</sequence>
<organism evidence="2 3">
    <name type="scientific">Marchantia polymorpha</name>
    <name type="common">Common liverwort</name>
    <name type="synonym">Marchantia aquatica</name>
    <dbReference type="NCBI Taxonomy" id="3197"/>
    <lineage>
        <taxon>Eukaryota</taxon>
        <taxon>Viridiplantae</taxon>
        <taxon>Streptophyta</taxon>
        <taxon>Embryophyta</taxon>
        <taxon>Marchantiophyta</taxon>
        <taxon>Marchantiopsida</taxon>
        <taxon>Marchantiidae</taxon>
        <taxon>Marchantiales</taxon>
        <taxon>Marchantiaceae</taxon>
        <taxon>Marchantia</taxon>
    </lineage>
</organism>
<dbReference type="AlphaFoldDB" id="A0A2R6XC37"/>
<keyword evidence="3" id="KW-1185">Reference proteome</keyword>
<accession>A0A2R6XC37</accession>
<evidence type="ECO:0000313" key="3">
    <source>
        <dbReference type="Proteomes" id="UP000244005"/>
    </source>
</evidence>
<name>A0A2R6XC37_MARPO</name>
<protein>
    <submittedName>
        <fullName evidence="2">Uncharacterized protein</fullName>
    </submittedName>
</protein>
<feature type="region of interest" description="Disordered" evidence="1">
    <location>
        <begin position="85"/>
        <end position="120"/>
    </location>
</feature>
<reference evidence="3" key="1">
    <citation type="journal article" date="2017" name="Cell">
        <title>Insights into land plant evolution garnered from the Marchantia polymorpha genome.</title>
        <authorList>
            <person name="Bowman J.L."/>
            <person name="Kohchi T."/>
            <person name="Yamato K.T."/>
            <person name="Jenkins J."/>
            <person name="Shu S."/>
            <person name="Ishizaki K."/>
            <person name="Yamaoka S."/>
            <person name="Nishihama R."/>
            <person name="Nakamura Y."/>
            <person name="Berger F."/>
            <person name="Adam C."/>
            <person name="Aki S.S."/>
            <person name="Althoff F."/>
            <person name="Araki T."/>
            <person name="Arteaga-Vazquez M.A."/>
            <person name="Balasubrmanian S."/>
            <person name="Barry K."/>
            <person name="Bauer D."/>
            <person name="Boehm C.R."/>
            <person name="Briginshaw L."/>
            <person name="Caballero-Perez J."/>
            <person name="Catarino B."/>
            <person name="Chen F."/>
            <person name="Chiyoda S."/>
            <person name="Chovatia M."/>
            <person name="Davies K.M."/>
            <person name="Delmans M."/>
            <person name="Demura T."/>
            <person name="Dierschke T."/>
            <person name="Dolan L."/>
            <person name="Dorantes-Acosta A.E."/>
            <person name="Eklund D.M."/>
            <person name="Florent S.N."/>
            <person name="Flores-Sandoval E."/>
            <person name="Fujiyama A."/>
            <person name="Fukuzawa H."/>
            <person name="Galik B."/>
            <person name="Grimanelli D."/>
            <person name="Grimwood J."/>
            <person name="Grossniklaus U."/>
            <person name="Hamada T."/>
            <person name="Haseloff J."/>
            <person name="Hetherington A.J."/>
            <person name="Higo A."/>
            <person name="Hirakawa Y."/>
            <person name="Hundley H.N."/>
            <person name="Ikeda Y."/>
            <person name="Inoue K."/>
            <person name="Inoue S.I."/>
            <person name="Ishida S."/>
            <person name="Jia Q."/>
            <person name="Kakita M."/>
            <person name="Kanazawa T."/>
            <person name="Kawai Y."/>
            <person name="Kawashima T."/>
            <person name="Kennedy M."/>
            <person name="Kinose K."/>
            <person name="Kinoshita T."/>
            <person name="Kohara Y."/>
            <person name="Koide E."/>
            <person name="Komatsu K."/>
            <person name="Kopischke S."/>
            <person name="Kubo M."/>
            <person name="Kyozuka J."/>
            <person name="Lagercrantz U."/>
            <person name="Lin S.S."/>
            <person name="Lindquist E."/>
            <person name="Lipzen A.M."/>
            <person name="Lu C.W."/>
            <person name="De Luna E."/>
            <person name="Martienssen R.A."/>
            <person name="Minamino N."/>
            <person name="Mizutani M."/>
            <person name="Mizutani M."/>
            <person name="Mochizuki N."/>
            <person name="Monte I."/>
            <person name="Mosher R."/>
            <person name="Nagasaki H."/>
            <person name="Nakagami H."/>
            <person name="Naramoto S."/>
            <person name="Nishitani K."/>
            <person name="Ohtani M."/>
            <person name="Okamoto T."/>
            <person name="Okumura M."/>
            <person name="Phillips J."/>
            <person name="Pollak B."/>
            <person name="Reinders A."/>
            <person name="Rovekamp M."/>
            <person name="Sano R."/>
            <person name="Sawa S."/>
            <person name="Schmid M.W."/>
            <person name="Shirakawa M."/>
            <person name="Solano R."/>
            <person name="Spunde A."/>
            <person name="Suetsugu N."/>
            <person name="Sugano S."/>
            <person name="Sugiyama A."/>
            <person name="Sun R."/>
            <person name="Suzuki Y."/>
            <person name="Takenaka M."/>
            <person name="Takezawa D."/>
            <person name="Tomogane H."/>
            <person name="Tsuzuki M."/>
            <person name="Ueda T."/>
            <person name="Umeda M."/>
            <person name="Ward J.M."/>
            <person name="Watanabe Y."/>
            <person name="Yazaki K."/>
            <person name="Yokoyama R."/>
            <person name="Yoshitake Y."/>
            <person name="Yotsui I."/>
            <person name="Zachgo S."/>
            <person name="Schmutz J."/>
        </authorList>
    </citation>
    <scope>NUCLEOTIDE SEQUENCE [LARGE SCALE GENOMIC DNA]</scope>
    <source>
        <strain evidence="3">Tak-1</strain>
    </source>
</reference>
<evidence type="ECO:0000256" key="1">
    <source>
        <dbReference type="SAM" id="MobiDB-lite"/>
    </source>
</evidence>
<gene>
    <name evidence="2" type="ORF">MARPO_0024s0140</name>
</gene>
<evidence type="ECO:0000313" key="2">
    <source>
        <dbReference type="EMBL" id="PTQ43652.1"/>
    </source>
</evidence>
<feature type="compositionally biased region" description="Low complexity" evidence="1">
    <location>
        <begin position="85"/>
        <end position="113"/>
    </location>
</feature>
<dbReference type="Proteomes" id="UP000244005">
    <property type="component" value="Unassembled WGS sequence"/>
</dbReference>